<feature type="chain" id="PRO_5038030986" evidence="1">
    <location>
        <begin position="29"/>
        <end position="73"/>
    </location>
</feature>
<evidence type="ECO:0000256" key="1">
    <source>
        <dbReference type="SAM" id="SignalP"/>
    </source>
</evidence>
<dbReference type="EMBL" id="AP024233">
    <property type="protein sequence ID" value="BCO07840.1"/>
    <property type="molecule type" value="Genomic_DNA"/>
</dbReference>
<proteinExistence type="predicted"/>
<organism evidence="2 3">
    <name type="scientific">Desulfolithobacter dissulfuricans</name>
    <dbReference type="NCBI Taxonomy" id="2795293"/>
    <lineage>
        <taxon>Bacteria</taxon>
        <taxon>Pseudomonadati</taxon>
        <taxon>Thermodesulfobacteriota</taxon>
        <taxon>Desulfobulbia</taxon>
        <taxon>Desulfobulbales</taxon>
        <taxon>Desulfobulbaceae</taxon>
        <taxon>Desulfolithobacter</taxon>
    </lineage>
</organism>
<evidence type="ECO:0000313" key="3">
    <source>
        <dbReference type="Proteomes" id="UP001063350"/>
    </source>
</evidence>
<keyword evidence="1" id="KW-0732">Signal</keyword>
<name>A0A915XHB2_9BACT</name>
<reference evidence="2" key="1">
    <citation type="submission" date="2020-12" db="EMBL/GenBank/DDBJ databases">
        <title>Desulfobium dissulfuricans gen. nov., sp. nov., a novel mesophilic, sulfate-reducing bacterium isolated from a deep-sea hydrothermal vent.</title>
        <authorList>
            <person name="Hashimoto Y."/>
            <person name="Tame A."/>
            <person name="Sawayama S."/>
            <person name="Miyazaki J."/>
            <person name="Takai K."/>
            <person name="Nakagawa S."/>
        </authorList>
    </citation>
    <scope>NUCLEOTIDE SEQUENCE</scope>
    <source>
        <strain evidence="2">GF1</strain>
    </source>
</reference>
<evidence type="ECO:0000313" key="2">
    <source>
        <dbReference type="EMBL" id="BCO07840.1"/>
    </source>
</evidence>
<dbReference type="KEGG" id="ddu:GF1_02160"/>
<gene>
    <name evidence="2" type="ORF">GF1_02160</name>
</gene>
<keyword evidence="3" id="KW-1185">Reference proteome</keyword>
<feature type="signal peptide" evidence="1">
    <location>
        <begin position="1"/>
        <end position="28"/>
    </location>
</feature>
<dbReference type="Proteomes" id="UP001063350">
    <property type="component" value="Chromosome"/>
</dbReference>
<accession>A0A915XHB2</accession>
<sequence>MEVLMKKKMQMLMAAVAMVALAGTSVLAATGKCTVTEIKKNVVVLDCGKSAAKFKVNDKVKIKTIKKKAIEGC</sequence>
<protein>
    <submittedName>
        <fullName evidence="2">Uncharacterized protein</fullName>
    </submittedName>
</protein>
<dbReference type="AlphaFoldDB" id="A0A915XHB2"/>